<organism evidence="1 2">
    <name type="scientific">Oculimacula yallundae</name>
    <dbReference type="NCBI Taxonomy" id="86028"/>
    <lineage>
        <taxon>Eukaryota</taxon>
        <taxon>Fungi</taxon>
        <taxon>Dikarya</taxon>
        <taxon>Ascomycota</taxon>
        <taxon>Pezizomycotina</taxon>
        <taxon>Leotiomycetes</taxon>
        <taxon>Helotiales</taxon>
        <taxon>Ploettnerulaceae</taxon>
        <taxon>Oculimacula</taxon>
    </lineage>
</organism>
<evidence type="ECO:0000313" key="2">
    <source>
        <dbReference type="Proteomes" id="UP001595075"/>
    </source>
</evidence>
<comment type="caution">
    <text evidence="1">The sequence shown here is derived from an EMBL/GenBank/DDBJ whole genome shotgun (WGS) entry which is preliminary data.</text>
</comment>
<dbReference type="EMBL" id="JAZHXI010000018">
    <property type="protein sequence ID" value="KAL2061474.1"/>
    <property type="molecule type" value="Genomic_DNA"/>
</dbReference>
<dbReference type="Proteomes" id="UP001595075">
    <property type="component" value="Unassembled WGS sequence"/>
</dbReference>
<protein>
    <submittedName>
        <fullName evidence="1">Uncharacterized protein</fullName>
    </submittedName>
</protein>
<evidence type="ECO:0000313" key="1">
    <source>
        <dbReference type="EMBL" id="KAL2061474.1"/>
    </source>
</evidence>
<gene>
    <name evidence="1" type="ORF">VTL71DRAFT_6851</name>
</gene>
<reference evidence="1 2" key="1">
    <citation type="journal article" date="2024" name="Commun. Biol.">
        <title>Comparative genomic analysis of thermophilic fungi reveals convergent evolutionary adaptations and gene losses.</title>
        <authorList>
            <person name="Steindorff A.S."/>
            <person name="Aguilar-Pontes M.V."/>
            <person name="Robinson A.J."/>
            <person name="Andreopoulos B."/>
            <person name="LaButti K."/>
            <person name="Kuo A."/>
            <person name="Mondo S."/>
            <person name="Riley R."/>
            <person name="Otillar R."/>
            <person name="Haridas S."/>
            <person name="Lipzen A."/>
            <person name="Grimwood J."/>
            <person name="Schmutz J."/>
            <person name="Clum A."/>
            <person name="Reid I.D."/>
            <person name="Moisan M.C."/>
            <person name="Butler G."/>
            <person name="Nguyen T.T.M."/>
            <person name="Dewar K."/>
            <person name="Conant G."/>
            <person name="Drula E."/>
            <person name="Henrissat B."/>
            <person name="Hansel C."/>
            <person name="Singer S."/>
            <person name="Hutchinson M.I."/>
            <person name="de Vries R.P."/>
            <person name="Natvig D.O."/>
            <person name="Powell A.J."/>
            <person name="Tsang A."/>
            <person name="Grigoriev I.V."/>
        </authorList>
    </citation>
    <scope>NUCLEOTIDE SEQUENCE [LARGE SCALE GENOMIC DNA]</scope>
    <source>
        <strain evidence="1 2">CBS 494.80</strain>
    </source>
</reference>
<name>A0ABR4BWM2_9HELO</name>
<keyword evidence="2" id="KW-1185">Reference proteome</keyword>
<proteinExistence type="predicted"/>
<sequence>MYDWPHAFIKAAETIDQTFDVALKAKDRMMKAGFVDVIEYKYKIFAGPWPADKKWHADVDVVECVGMAVHRDATIVRKDKVFDQRLEE</sequence>
<accession>A0ABR4BWM2</accession>